<gene>
    <name evidence="2" type="ORF">PY32053_01955</name>
</gene>
<feature type="domain" description="Phospholipase/carboxylesterase/thioesterase" evidence="1">
    <location>
        <begin position="17"/>
        <end position="203"/>
    </location>
</feature>
<dbReference type="InterPro" id="IPR029058">
    <property type="entry name" value="AB_hydrolase_fold"/>
</dbReference>
<evidence type="ECO:0000259" key="1">
    <source>
        <dbReference type="Pfam" id="PF02230"/>
    </source>
</evidence>
<dbReference type="GO" id="GO:0016787">
    <property type="term" value="F:hydrolase activity"/>
    <property type="evidence" value="ECO:0007669"/>
    <property type="project" value="InterPro"/>
</dbReference>
<dbReference type="AlphaFoldDB" id="A0A386UP30"/>
<dbReference type="Gene3D" id="3.40.50.1820">
    <property type="entry name" value="alpha/beta hydrolase"/>
    <property type="match status" value="1"/>
</dbReference>
<dbReference type="RefSeq" id="WP_120441984.1">
    <property type="nucleotide sequence ID" value="NZ_CP031078.1"/>
</dbReference>
<dbReference type="Proteomes" id="UP000272010">
    <property type="component" value="Chromosome"/>
</dbReference>
<dbReference type="SUPFAM" id="SSF53474">
    <property type="entry name" value="alpha/beta-Hydrolases"/>
    <property type="match status" value="1"/>
</dbReference>
<name>A0A386UP30_9RHOB</name>
<sequence length="219" mass="22408">MTAPLDVLRCGVDPAVARALCVLVHGRGQSPEEMQSHMLARLDAPGVAFLLPRAPGASWYTARAVDPLTPDTRAALADGLAGLRALIRDARAAAPGLPLLLAGFSQGACLSLEYAFAGQDAPDALAALTGCRVGGGGDARPERLAPGLPVYLTGSDADPWIPVEAFAEAALALGRSRAALRSDLFPGRAHEVSGAEIAMLATMLGDMAAGHAPRMAAAR</sequence>
<reference evidence="3" key="1">
    <citation type="submission" date="2018-07" db="EMBL/GenBank/DDBJ databases">
        <title>Genome Structure of the Opportunistic Pathogen Paracoccus yeei (Alphaproteobacteria) and Identification of Putative Virulence Factors.</title>
        <authorList>
            <person name="Lasek R."/>
            <person name="Szuplewska M."/>
            <person name="Mitura M."/>
            <person name="Decewicz P."/>
            <person name="Chmielowska C."/>
            <person name="Pawlot A."/>
            <person name="Sentkowska D."/>
            <person name="Czarnecki J."/>
            <person name="Bartosik D."/>
        </authorList>
    </citation>
    <scope>NUCLEOTIDE SEQUENCE [LARGE SCALE GENOMIC DNA]</scope>
    <source>
        <strain evidence="3">CCUG 32053</strain>
    </source>
</reference>
<evidence type="ECO:0000313" key="3">
    <source>
        <dbReference type="Proteomes" id="UP000272010"/>
    </source>
</evidence>
<dbReference type="Pfam" id="PF02230">
    <property type="entry name" value="Abhydrolase_2"/>
    <property type="match status" value="1"/>
</dbReference>
<dbReference type="EMBL" id="CP031078">
    <property type="protein sequence ID" value="AYF01572.1"/>
    <property type="molecule type" value="Genomic_DNA"/>
</dbReference>
<protein>
    <submittedName>
        <fullName evidence="2">Phospholipase</fullName>
    </submittedName>
</protein>
<evidence type="ECO:0000313" key="2">
    <source>
        <dbReference type="EMBL" id="AYF01572.1"/>
    </source>
</evidence>
<organism evidence="2 3">
    <name type="scientific">Paracoccus yeei</name>
    <dbReference type="NCBI Taxonomy" id="147645"/>
    <lineage>
        <taxon>Bacteria</taxon>
        <taxon>Pseudomonadati</taxon>
        <taxon>Pseudomonadota</taxon>
        <taxon>Alphaproteobacteria</taxon>
        <taxon>Rhodobacterales</taxon>
        <taxon>Paracoccaceae</taxon>
        <taxon>Paracoccus</taxon>
    </lineage>
</organism>
<proteinExistence type="predicted"/>
<accession>A0A386UP30</accession>
<dbReference type="InterPro" id="IPR003140">
    <property type="entry name" value="PLipase/COase/thioEstase"/>
</dbReference>